<proteinExistence type="predicted"/>
<evidence type="ECO:0000313" key="2">
    <source>
        <dbReference type="Proteomes" id="UP001595848"/>
    </source>
</evidence>
<evidence type="ECO:0008006" key="3">
    <source>
        <dbReference type="Google" id="ProtNLM"/>
    </source>
</evidence>
<name>A0ABV8NWB4_9BURK</name>
<evidence type="ECO:0000313" key="1">
    <source>
        <dbReference type="EMBL" id="MFC4200616.1"/>
    </source>
</evidence>
<keyword evidence="2" id="KW-1185">Reference proteome</keyword>
<sequence length="150" mass="15794">MSLTVKSVVSPQWADADHTSVKCDVVFNELDGTHPFCARADDPMPYGAQLFTDLVAGKYGTIAEYVAPPPVIPQRVSAAQGGIALINASLMDAVQTAVDAADTPAAVKWAWARAQDWERSSPALAYLAGKAGISSQQMDDLFVAAAQITA</sequence>
<comment type="caution">
    <text evidence="1">The sequence shown here is derived from an EMBL/GenBank/DDBJ whole genome shotgun (WGS) entry which is preliminary data.</text>
</comment>
<dbReference type="RefSeq" id="WP_217964146.1">
    <property type="nucleotide sequence ID" value="NZ_JAHTBN010000003.1"/>
</dbReference>
<gene>
    <name evidence="1" type="ORF">ACFOY1_06605</name>
</gene>
<organism evidence="1 2">
    <name type="scientific">Candidimonas humi</name>
    <dbReference type="NCBI Taxonomy" id="683355"/>
    <lineage>
        <taxon>Bacteria</taxon>
        <taxon>Pseudomonadati</taxon>
        <taxon>Pseudomonadota</taxon>
        <taxon>Betaproteobacteria</taxon>
        <taxon>Burkholderiales</taxon>
        <taxon>Alcaligenaceae</taxon>
        <taxon>Candidimonas</taxon>
    </lineage>
</organism>
<protein>
    <recommendedName>
        <fullName evidence="3">Phage tail assembly chaperone protein, TAC</fullName>
    </recommendedName>
</protein>
<dbReference type="EMBL" id="JBHSBV010000002">
    <property type="protein sequence ID" value="MFC4200616.1"/>
    <property type="molecule type" value="Genomic_DNA"/>
</dbReference>
<reference evidence="2" key="1">
    <citation type="journal article" date="2019" name="Int. J. Syst. Evol. Microbiol.">
        <title>The Global Catalogue of Microorganisms (GCM) 10K type strain sequencing project: providing services to taxonomists for standard genome sequencing and annotation.</title>
        <authorList>
            <consortium name="The Broad Institute Genomics Platform"/>
            <consortium name="The Broad Institute Genome Sequencing Center for Infectious Disease"/>
            <person name="Wu L."/>
            <person name="Ma J."/>
        </authorList>
    </citation>
    <scope>NUCLEOTIDE SEQUENCE [LARGE SCALE GENOMIC DNA]</scope>
    <source>
        <strain evidence="2">LMG 24813</strain>
    </source>
</reference>
<accession>A0ABV8NWB4</accession>
<dbReference type="Proteomes" id="UP001595848">
    <property type="component" value="Unassembled WGS sequence"/>
</dbReference>